<gene>
    <name evidence="2" type="ORF">CN958_29660</name>
</gene>
<dbReference type="SUPFAM" id="SSF56973">
    <property type="entry name" value="Aerolisin/ETX pore-forming domain"/>
    <property type="match status" value="1"/>
</dbReference>
<accession>A0A2B9DKJ2</accession>
<evidence type="ECO:0000313" key="3">
    <source>
        <dbReference type="Proteomes" id="UP000222054"/>
    </source>
</evidence>
<dbReference type="InterPro" id="IPR004991">
    <property type="entry name" value="Aerolysin-like"/>
</dbReference>
<sequence>MRKLMFSLVATTMSMGLIFGSAPAKADVSSRNSAYQDIDERLKKMAQSAAWGGQEYRSHNIKDIELKGNLIDGSMVENSQVLTVSSDILENNLGHTVNMPSTGYEHEFEETTSTTNTSGWTFGYNYNASFSVLMVSASQSFSVEYNMSTSDTHEKKEKRKFTVPSIEVPVPAGKKYKVEYVFEKVKVSGKNKIDANLYGDVTYYYNNQPMSPQLLYSVQGLAADKQGFEQVIRDSAVGNDRFGIKTTGIGQFSTEFGTRLTRTLTDITDSRNPVKLETKNVPVEFKTLSTDTRVIK</sequence>
<feature type="signal peptide" evidence="1">
    <location>
        <begin position="1"/>
        <end position="26"/>
    </location>
</feature>
<dbReference type="RefSeq" id="WP_098779791.1">
    <property type="nucleotide sequence ID" value="NZ_NUHO01000238.1"/>
</dbReference>
<dbReference type="CDD" id="cd20223">
    <property type="entry name" value="PFM_epsilon-toxin-like"/>
    <property type="match status" value="1"/>
</dbReference>
<dbReference type="Gene3D" id="2.170.15.10">
    <property type="entry name" value="Proaerolysin, chain A, domain 3"/>
    <property type="match status" value="1"/>
</dbReference>
<dbReference type="Proteomes" id="UP000222054">
    <property type="component" value="Unassembled WGS sequence"/>
</dbReference>
<dbReference type="Pfam" id="PF03318">
    <property type="entry name" value="ETX_MTX2"/>
    <property type="match status" value="1"/>
</dbReference>
<dbReference type="EMBL" id="NUHO01000238">
    <property type="protein sequence ID" value="PGM87559.1"/>
    <property type="molecule type" value="Genomic_DNA"/>
</dbReference>
<evidence type="ECO:0000313" key="2">
    <source>
        <dbReference type="EMBL" id="PGM87559.1"/>
    </source>
</evidence>
<organism evidence="2 3">
    <name type="scientific">Bacillus cereus</name>
    <dbReference type="NCBI Taxonomy" id="1396"/>
    <lineage>
        <taxon>Bacteria</taxon>
        <taxon>Bacillati</taxon>
        <taxon>Bacillota</taxon>
        <taxon>Bacilli</taxon>
        <taxon>Bacillales</taxon>
        <taxon>Bacillaceae</taxon>
        <taxon>Bacillus</taxon>
        <taxon>Bacillus cereus group</taxon>
    </lineage>
</organism>
<feature type="chain" id="PRO_5012044300" evidence="1">
    <location>
        <begin position="27"/>
        <end position="296"/>
    </location>
</feature>
<dbReference type="AlphaFoldDB" id="A0A2B9DKJ2"/>
<protein>
    <submittedName>
        <fullName evidence="2">Uncharacterized protein</fullName>
    </submittedName>
</protein>
<reference evidence="2 3" key="1">
    <citation type="submission" date="2017-09" db="EMBL/GenBank/DDBJ databases">
        <title>Large-scale bioinformatics analysis of Bacillus genomes uncovers conserved roles of natural products in bacterial physiology.</title>
        <authorList>
            <consortium name="Agbiome Team Llc"/>
            <person name="Bleich R.M."/>
            <person name="Grubbs K.J."/>
            <person name="Santa Maria K.C."/>
            <person name="Allen S.E."/>
            <person name="Farag S."/>
            <person name="Shank E.A."/>
            <person name="Bowers A."/>
        </authorList>
    </citation>
    <scope>NUCLEOTIDE SEQUENCE [LARGE SCALE GENOMIC DNA]</scope>
    <source>
        <strain evidence="2 3">AFS053130</strain>
    </source>
</reference>
<comment type="caution">
    <text evidence="2">The sequence shown here is derived from an EMBL/GenBank/DDBJ whole genome shotgun (WGS) entry which is preliminary data.</text>
</comment>
<keyword evidence="1" id="KW-0732">Signal</keyword>
<evidence type="ECO:0000256" key="1">
    <source>
        <dbReference type="SAM" id="SignalP"/>
    </source>
</evidence>
<name>A0A2B9DKJ2_BACCE</name>
<proteinExistence type="predicted"/>